<gene>
    <name evidence="7" type="ORF">ACJDUH_01135</name>
</gene>
<keyword evidence="4 6" id="KW-1133">Transmembrane helix</keyword>
<comment type="caution">
    <text evidence="7">The sequence shown here is derived from an EMBL/GenBank/DDBJ whole genome shotgun (WGS) entry which is preliminary data.</text>
</comment>
<organism evidence="7 8">
    <name type="scientific">Candidatus Clostridium radicumherbarum</name>
    <dbReference type="NCBI Taxonomy" id="3381662"/>
    <lineage>
        <taxon>Bacteria</taxon>
        <taxon>Bacillati</taxon>
        <taxon>Bacillota</taxon>
        <taxon>Clostridia</taxon>
        <taxon>Eubacteriales</taxon>
        <taxon>Clostridiaceae</taxon>
        <taxon>Clostridium</taxon>
    </lineage>
</organism>
<keyword evidence="5 6" id="KW-0472">Membrane</keyword>
<keyword evidence="8" id="KW-1185">Reference proteome</keyword>
<feature type="transmembrane region" description="Helical" evidence="6">
    <location>
        <begin position="397"/>
        <end position="416"/>
    </location>
</feature>
<dbReference type="Gene3D" id="1.20.1740.10">
    <property type="entry name" value="Amino acid/polyamine transporter I"/>
    <property type="match status" value="1"/>
</dbReference>
<evidence type="ECO:0000256" key="3">
    <source>
        <dbReference type="ARBA" id="ARBA00022692"/>
    </source>
</evidence>
<feature type="transmembrane region" description="Helical" evidence="6">
    <location>
        <begin position="183"/>
        <end position="203"/>
    </location>
</feature>
<dbReference type="Gene3D" id="2.60.40.10">
    <property type="entry name" value="Immunoglobulins"/>
    <property type="match status" value="1"/>
</dbReference>
<evidence type="ECO:0000256" key="5">
    <source>
        <dbReference type="ARBA" id="ARBA00023136"/>
    </source>
</evidence>
<keyword evidence="2" id="KW-1003">Cell membrane</keyword>
<dbReference type="PANTHER" id="PTHR42770:SF7">
    <property type="entry name" value="MEMBRANE PROTEIN"/>
    <property type="match status" value="1"/>
</dbReference>
<dbReference type="InterPro" id="IPR002293">
    <property type="entry name" value="AA/rel_permease1"/>
</dbReference>
<keyword evidence="3 6" id="KW-0812">Transmembrane</keyword>
<dbReference type="InterPro" id="IPR013783">
    <property type="entry name" value="Ig-like_fold"/>
</dbReference>
<feature type="transmembrane region" description="Helical" evidence="6">
    <location>
        <begin position="269"/>
        <end position="290"/>
    </location>
</feature>
<evidence type="ECO:0000313" key="7">
    <source>
        <dbReference type="EMBL" id="MFL0266686.1"/>
    </source>
</evidence>
<feature type="transmembrane region" description="Helical" evidence="6">
    <location>
        <begin position="223"/>
        <end position="249"/>
    </location>
</feature>
<evidence type="ECO:0000256" key="4">
    <source>
        <dbReference type="ARBA" id="ARBA00022989"/>
    </source>
</evidence>
<dbReference type="NCBIfam" id="NF033510">
    <property type="entry name" value="Ca_tandemer"/>
    <property type="match status" value="2"/>
</dbReference>
<sequence length="861" mass="87470">MAESNSNSKGSGKESLGKITALLLTSAMMVGTGIYTTLGAATAKAQSGILISMIIGVIIVLLTAISAAQVGVNYSEEGGAFIWMRIFGYPSISFTAGISYLIKGMVGLGIPSLGLASYSAVVFPGLPVPLVASIALLIVAAVNFLGITPTAKVIIGIFFVNLVLLLLYVSFSVPSVEISNFTPIFGTGITGIMSGAAAFFWSWDGFQRTAIMADVIKNPKKSIPFAIIGGILITAIIYLLVAGTTLGVLGADALGQSDAPLLLGAKKAMLGWGIGIIILSVGILTFSDILGDMMSTSKVGHAMGQEHELPHWLGRVNKQFKSPQFVIVLLTIVGLILINLVPLRKLTTVASASTLFWYIITNISALKLNKDRLFAWPIISWLGIAACLALFFSLPLWSTLGTIGFIALLVGIRWLFIRIIQKSVVDTGGNWSVSGLTLAQGDLISVTAQYAGETKSTEVTSIVAEAPLQTTAPVISRNVTAADTTVTGKAPSDSSVLFSINGVAQTAVVATGGNWAVSGLKLSQGDIISVTAQSVGETVSTQTTMTVAPAPIETSEPAISGVVTVADTTVSGRAPSGASVVLSVNGKAQPAVVAANGSWTVSGLKLSKEDLISVSVQHGDETVNTSTEMKVITAPLQTGEPLITKVVTAADTTVSGRAPVGANIVLSINGKAQPAVIATSGKIEGTGATMTVAAAPLETAVPAISGLVTASDTTISGSAISGASVVLSVNGVSKSAVVATGGNWMVSGLTLSQNDLISVTAQSAGNAVSLPLTTTVAPAPHQTAVPVISGIIKSADKTVSGTAPSGASVVLSLNGKAQPAVVATGGNWIVAGLTLTKGDSINVTAQAVGETVSAPAAIQVQ</sequence>
<dbReference type="Proteomes" id="UP001623661">
    <property type="component" value="Unassembled WGS sequence"/>
</dbReference>
<dbReference type="Pfam" id="PF13520">
    <property type="entry name" value="AA_permease_2"/>
    <property type="match status" value="1"/>
</dbReference>
<feature type="transmembrane region" description="Helical" evidence="6">
    <location>
        <begin position="373"/>
        <end position="391"/>
    </location>
</feature>
<feature type="transmembrane region" description="Helical" evidence="6">
    <location>
        <begin position="21"/>
        <end position="43"/>
    </location>
</feature>
<dbReference type="RefSeq" id="WP_406763315.1">
    <property type="nucleotide sequence ID" value="NZ_JBJHZY010000001.1"/>
</dbReference>
<accession>A0ABW8TND4</accession>
<reference evidence="7 8" key="1">
    <citation type="submission" date="2024-11" db="EMBL/GenBank/DDBJ databases">
        <authorList>
            <person name="Heng Y.C."/>
            <person name="Lim A.C.H."/>
            <person name="Lee J.K.Y."/>
            <person name="Kittelmann S."/>
        </authorList>
    </citation>
    <scope>NUCLEOTIDE SEQUENCE [LARGE SCALE GENOMIC DNA]</scope>
    <source>
        <strain evidence="7 8">WILCCON 0202</strain>
    </source>
</reference>
<feature type="transmembrane region" description="Helical" evidence="6">
    <location>
        <begin position="49"/>
        <end position="70"/>
    </location>
</feature>
<feature type="transmembrane region" description="Helical" evidence="6">
    <location>
        <begin position="122"/>
        <end position="146"/>
    </location>
</feature>
<feature type="transmembrane region" description="Helical" evidence="6">
    <location>
        <begin position="82"/>
        <end position="102"/>
    </location>
</feature>
<feature type="transmembrane region" description="Helical" evidence="6">
    <location>
        <begin position="349"/>
        <end position="366"/>
    </location>
</feature>
<evidence type="ECO:0000313" key="8">
    <source>
        <dbReference type="Proteomes" id="UP001623661"/>
    </source>
</evidence>
<feature type="transmembrane region" description="Helical" evidence="6">
    <location>
        <begin position="325"/>
        <end position="343"/>
    </location>
</feature>
<dbReference type="InterPro" id="IPR050367">
    <property type="entry name" value="APC_superfamily"/>
</dbReference>
<dbReference type="PANTHER" id="PTHR42770">
    <property type="entry name" value="AMINO ACID TRANSPORTER-RELATED"/>
    <property type="match status" value="1"/>
</dbReference>
<dbReference type="EMBL" id="JBJHZY010000001">
    <property type="protein sequence ID" value="MFL0266686.1"/>
    <property type="molecule type" value="Genomic_DNA"/>
</dbReference>
<feature type="transmembrane region" description="Helical" evidence="6">
    <location>
        <begin position="153"/>
        <end position="171"/>
    </location>
</feature>
<comment type="subcellular location">
    <subcellularLocation>
        <location evidence="1">Cell membrane</location>
        <topology evidence="1">Multi-pass membrane protein</topology>
    </subcellularLocation>
</comment>
<protein>
    <submittedName>
        <fullName evidence="7">Amino acid permease</fullName>
    </submittedName>
</protein>
<evidence type="ECO:0000256" key="6">
    <source>
        <dbReference type="SAM" id="Phobius"/>
    </source>
</evidence>
<evidence type="ECO:0000256" key="2">
    <source>
        <dbReference type="ARBA" id="ARBA00022475"/>
    </source>
</evidence>
<name>A0ABW8TND4_9CLOT</name>
<evidence type="ECO:0000256" key="1">
    <source>
        <dbReference type="ARBA" id="ARBA00004651"/>
    </source>
</evidence>
<proteinExistence type="predicted"/>